<dbReference type="EMBL" id="CP095045">
    <property type="protein sequence ID" value="UOQ58096.1"/>
    <property type="molecule type" value="Genomic_DNA"/>
</dbReference>
<protein>
    <recommendedName>
        <fullName evidence="3">Phage tail protein</fullName>
    </recommendedName>
</protein>
<keyword evidence="2" id="KW-1185">Reference proteome</keyword>
<dbReference type="RefSeq" id="WP_244729067.1">
    <property type="nucleotide sequence ID" value="NZ_CP095045.1"/>
</dbReference>
<sequence length="170" mass="18309">MPFTPAPPTPGINGNSYEWHLDVASIPVTGEPAFLNCPDITALQPNPAPKTTDGSTYANRGQDDTSVIGETFTVGYDAKVVKNSEGKVAPYLGLLIAAAQANLEGGDPTKKVLKARVYHEWIEELSWEFTAEVSFQRKNTGNADTEFLSFTLTSKGDRKIVPNPALADTP</sequence>
<proteinExistence type="predicted"/>
<gene>
    <name evidence="1" type="ORF">MUN78_04420</name>
</gene>
<evidence type="ECO:0008006" key="3">
    <source>
        <dbReference type="Google" id="ProtNLM"/>
    </source>
</evidence>
<name>A0ABY4FP96_9MICO</name>
<evidence type="ECO:0000313" key="2">
    <source>
        <dbReference type="Proteomes" id="UP000831786"/>
    </source>
</evidence>
<evidence type="ECO:0000313" key="1">
    <source>
        <dbReference type="EMBL" id="UOQ58096.1"/>
    </source>
</evidence>
<reference evidence="1 2" key="1">
    <citation type="submission" date="2022-04" db="EMBL/GenBank/DDBJ databases">
        <title>Leucobacter sp. isolated from rhizosphere of garlic.</title>
        <authorList>
            <person name="Won M."/>
            <person name="Lee C.-M."/>
            <person name="Woen H.-Y."/>
            <person name="Kwon S.-W."/>
        </authorList>
    </citation>
    <scope>NUCLEOTIDE SEQUENCE [LARGE SCALE GENOMIC DNA]</scope>
    <source>
        <strain evidence="1 2">H21R-40</strain>
    </source>
</reference>
<dbReference type="Proteomes" id="UP000831786">
    <property type="component" value="Chromosome"/>
</dbReference>
<organism evidence="1 2">
    <name type="scientific">Leucobacter allii</name>
    <dbReference type="NCBI Taxonomy" id="2932247"/>
    <lineage>
        <taxon>Bacteria</taxon>
        <taxon>Bacillati</taxon>
        <taxon>Actinomycetota</taxon>
        <taxon>Actinomycetes</taxon>
        <taxon>Micrococcales</taxon>
        <taxon>Microbacteriaceae</taxon>
        <taxon>Leucobacter</taxon>
    </lineage>
</organism>
<accession>A0ABY4FP96</accession>